<keyword evidence="3 5" id="KW-0067">ATP-binding</keyword>
<dbReference type="PANTHER" id="PTHR45772">
    <property type="entry name" value="CONSERVED COMPONENT OF ABC TRANSPORTER FOR NATURAL AMINO ACIDS-RELATED"/>
    <property type="match status" value="1"/>
</dbReference>
<organism evidence="5 6">
    <name type="scientific">Natronobacterium texcoconense</name>
    <dbReference type="NCBI Taxonomy" id="1095778"/>
    <lineage>
        <taxon>Archaea</taxon>
        <taxon>Methanobacteriati</taxon>
        <taxon>Methanobacteriota</taxon>
        <taxon>Stenosarchaea group</taxon>
        <taxon>Halobacteria</taxon>
        <taxon>Halobacteriales</taxon>
        <taxon>Natrialbaceae</taxon>
        <taxon>Natronobacterium</taxon>
    </lineage>
</organism>
<dbReference type="SUPFAM" id="SSF52540">
    <property type="entry name" value="P-loop containing nucleoside triphosphate hydrolases"/>
    <property type="match status" value="1"/>
</dbReference>
<dbReference type="GO" id="GO:0005524">
    <property type="term" value="F:ATP binding"/>
    <property type="evidence" value="ECO:0007669"/>
    <property type="project" value="UniProtKB-KW"/>
</dbReference>
<keyword evidence="1" id="KW-0813">Transport</keyword>
<dbReference type="InterPro" id="IPR003593">
    <property type="entry name" value="AAA+_ATPase"/>
</dbReference>
<reference evidence="6" key="1">
    <citation type="submission" date="2016-10" db="EMBL/GenBank/DDBJ databases">
        <authorList>
            <person name="Varghese N."/>
            <person name="Submissions S."/>
        </authorList>
    </citation>
    <scope>NUCLEOTIDE SEQUENCE [LARGE SCALE GENOMIC DNA]</scope>
    <source>
        <strain evidence="6">DSM 24767</strain>
    </source>
</reference>
<dbReference type="RefSeq" id="WP_090378594.1">
    <property type="nucleotide sequence ID" value="NZ_FNLC01000001.1"/>
</dbReference>
<dbReference type="PANTHER" id="PTHR45772:SF9">
    <property type="entry name" value="CONSERVED COMPONENT OF ABC TRANSPORTER FOR NATURAL AMINO ACIDS"/>
    <property type="match status" value="1"/>
</dbReference>
<dbReference type="SMART" id="SM00382">
    <property type="entry name" value="AAA"/>
    <property type="match status" value="1"/>
</dbReference>
<dbReference type="PROSITE" id="PS50893">
    <property type="entry name" value="ABC_TRANSPORTER_2"/>
    <property type="match status" value="1"/>
</dbReference>
<dbReference type="OrthoDB" id="44250at2157"/>
<evidence type="ECO:0000313" key="6">
    <source>
        <dbReference type="Proteomes" id="UP000198848"/>
    </source>
</evidence>
<dbReference type="GO" id="GO:0016887">
    <property type="term" value="F:ATP hydrolysis activity"/>
    <property type="evidence" value="ECO:0007669"/>
    <property type="project" value="InterPro"/>
</dbReference>
<keyword evidence="2" id="KW-0547">Nucleotide-binding</keyword>
<dbReference type="Pfam" id="PF00005">
    <property type="entry name" value="ABC_tran"/>
    <property type="match status" value="1"/>
</dbReference>
<evidence type="ECO:0000259" key="4">
    <source>
        <dbReference type="PROSITE" id="PS50893"/>
    </source>
</evidence>
<dbReference type="Proteomes" id="UP000198848">
    <property type="component" value="Unassembled WGS sequence"/>
</dbReference>
<keyword evidence="6" id="KW-1185">Reference proteome</keyword>
<dbReference type="InterPro" id="IPR027417">
    <property type="entry name" value="P-loop_NTPase"/>
</dbReference>
<accession>A0A1H1BTM8</accession>
<dbReference type="InterPro" id="IPR051120">
    <property type="entry name" value="ABC_AA/LPS_Transport"/>
</dbReference>
<dbReference type="EMBL" id="FNLC01000001">
    <property type="protein sequence ID" value="SDQ55285.1"/>
    <property type="molecule type" value="Genomic_DNA"/>
</dbReference>
<dbReference type="STRING" id="1095778.SAMN04489842_1150"/>
<dbReference type="InterPro" id="IPR003439">
    <property type="entry name" value="ABC_transporter-like_ATP-bd"/>
</dbReference>
<dbReference type="Gene3D" id="3.40.50.300">
    <property type="entry name" value="P-loop containing nucleotide triphosphate hydrolases"/>
    <property type="match status" value="1"/>
</dbReference>
<evidence type="ECO:0000256" key="2">
    <source>
        <dbReference type="ARBA" id="ARBA00022741"/>
    </source>
</evidence>
<gene>
    <name evidence="5" type="ORF">SAMN04489842_1150</name>
</gene>
<dbReference type="AlphaFoldDB" id="A0A1H1BTM8"/>
<protein>
    <submittedName>
        <fullName evidence="5">Branched-chain amino acid transport system ATP-binding protein</fullName>
    </submittedName>
</protein>
<name>A0A1H1BTM8_NATTX</name>
<evidence type="ECO:0000256" key="1">
    <source>
        <dbReference type="ARBA" id="ARBA00022448"/>
    </source>
</evidence>
<dbReference type="GO" id="GO:0005886">
    <property type="term" value="C:plasma membrane"/>
    <property type="evidence" value="ECO:0007669"/>
    <property type="project" value="TreeGrafter"/>
</dbReference>
<proteinExistence type="predicted"/>
<evidence type="ECO:0000256" key="3">
    <source>
        <dbReference type="ARBA" id="ARBA00022840"/>
    </source>
</evidence>
<dbReference type="CDD" id="cd03219">
    <property type="entry name" value="ABC_Mj1267_LivG_branched"/>
    <property type="match status" value="1"/>
</dbReference>
<feature type="domain" description="ABC transporter" evidence="4">
    <location>
        <begin position="4"/>
        <end position="239"/>
    </location>
</feature>
<sequence length="242" mass="26310">MTILEVDSLTKRFGGLVAVDDVSFSIDRGEIVGLIGPNGSGKTTVFNCIMSIYDVTDGAIRFDGEEITDAKTHEIVNRGVARVSQESNPIDRYPVAGNIKLFTLPNSVRSFYGGADEQEIYAYAERVGLGDKLEEQPDELPHADVRRLEIAKALATEPDVLLLDEPFAGMNQAEIATLSKQIEAMREEGITMIVVDHNMSGLMQLVDRTVVLHNGSKLAAGLPEEIVEDDSVQEAYLAGEGI</sequence>
<evidence type="ECO:0000313" key="5">
    <source>
        <dbReference type="EMBL" id="SDQ55285.1"/>
    </source>
</evidence>